<feature type="transmembrane region" description="Helical" evidence="1">
    <location>
        <begin position="72"/>
        <end position="94"/>
    </location>
</feature>
<dbReference type="AlphaFoldDB" id="A0A9D2BW37"/>
<comment type="caution">
    <text evidence="3">The sequence shown here is derived from an EMBL/GenBank/DDBJ whole genome shotgun (WGS) entry which is preliminary data.</text>
</comment>
<dbReference type="PANTHER" id="PTHR30336:SF4">
    <property type="entry name" value="ENVELOPE BIOGENESIS FACTOR ELYC"/>
    <property type="match status" value="1"/>
</dbReference>
<accession>A0A9D2BW37</accession>
<gene>
    <name evidence="3" type="ORF">H9846_09660</name>
</gene>
<reference evidence="3" key="2">
    <citation type="submission" date="2021-04" db="EMBL/GenBank/DDBJ databases">
        <authorList>
            <person name="Gilroy R."/>
        </authorList>
    </citation>
    <scope>NUCLEOTIDE SEQUENCE</scope>
    <source>
        <strain evidence="3">ChiHecec2B26-7398</strain>
    </source>
</reference>
<evidence type="ECO:0000313" key="4">
    <source>
        <dbReference type="Proteomes" id="UP000886751"/>
    </source>
</evidence>
<keyword evidence="1" id="KW-1133">Transmembrane helix</keyword>
<name>A0A9D2BW37_9FIRM</name>
<evidence type="ECO:0000259" key="2">
    <source>
        <dbReference type="Pfam" id="PF02698"/>
    </source>
</evidence>
<protein>
    <submittedName>
        <fullName evidence="3">YdcF family protein</fullName>
    </submittedName>
</protein>
<dbReference type="GO" id="GO:0043164">
    <property type="term" value="P:Gram-negative-bacterium-type cell wall biogenesis"/>
    <property type="evidence" value="ECO:0007669"/>
    <property type="project" value="TreeGrafter"/>
</dbReference>
<feature type="transmembrane region" description="Helical" evidence="1">
    <location>
        <begin position="40"/>
        <end position="60"/>
    </location>
</feature>
<keyword evidence="1" id="KW-0472">Membrane</keyword>
<feature type="domain" description="DUF218" evidence="2">
    <location>
        <begin position="103"/>
        <end position="239"/>
    </location>
</feature>
<keyword evidence="1" id="KW-0812">Transmembrane</keyword>
<dbReference type="Gene3D" id="3.40.50.620">
    <property type="entry name" value="HUPs"/>
    <property type="match status" value="1"/>
</dbReference>
<organism evidence="3 4">
    <name type="scientific">Candidatus Gemmiger excrementipullorum</name>
    <dbReference type="NCBI Taxonomy" id="2838610"/>
    <lineage>
        <taxon>Bacteria</taxon>
        <taxon>Bacillati</taxon>
        <taxon>Bacillota</taxon>
        <taxon>Clostridia</taxon>
        <taxon>Eubacteriales</taxon>
        <taxon>Gemmiger</taxon>
    </lineage>
</organism>
<evidence type="ECO:0000313" key="3">
    <source>
        <dbReference type="EMBL" id="HIX95707.1"/>
    </source>
</evidence>
<proteinExistence type="predicted"/>
<dbReference type="GO" id="GO:0000270">
    <property type="term" value="P:peptidoglycan metabolic process"/>
    <property type="evidence" value="ECO:0007669"/>
    <property type="project" value="TreeGrafter"/>
</dbReference>
<reference evidence="3" key="1">
    <citation type="journal article" date="2021" name="PeerJ">
        <title>Extensive microbial diversity within the chicken gut microbiome revealed by metagenomics and culture.</title>
        <authorList>
            <person name="Gilroy R."/>
            <person name="Ravi A."/>
            <person name="Getino M."/>
            <person name="Pursley I."/>
            <person name="Horton D.L."/>
            <person name="Alikhan N.F."/>
            <person name="Baker D."/>
            <person name="Gharbi K."/>
            <person name="Hall N."/>
            <person name="Watson M."/>
            <person name="Adriaenssens E.M."/>
            <person name="Foster-Nyarko E."/>
            <person name="Jarju S."/>
            <person name="Secka A."/>
            <person name="Antonio M."/>
            <person name="Oren A."/>
            <person name="Chaudhuri R.R."/>
            <person name="La Ragione R."/>
            <person name="Hildebrand F."/>
            <person name="Pallen M.J."/>
        </authorList>
    </citation>
    <scope>NUCLEOTIDE SEQUENCE</scope>
    <source>
        <strain evidence="3">ChiHecec2B26-7398</strain>
    </source>
</reference>
<dbReference type="GO" id="GO:0005886">
    <property type="term" value="C:plasma membrane"/>
    <property type="evidence" value="ECO:0007669"/>
    <property type="project" value="TreeGrafter"/>
</dbReference>
<dbReference type="CDD" id="cd06259">
    <property type="entry name" value="YdcF-like"/>
    <property type="match status" value="1"/>
</dbReference>
<dbReference type="InterPro" id="IPR014729">
    <property type="entry name" value="Rossmann-like_a/b/a_fold"/>
</dbReference>
<evidence type="ECO:0000256" key="1">
    <source>
        <dbReference type="SAM" id="Phobius"/>
    </source>
</evidence>
<dbReference type="Proteomes" id="UP000886751">
    <property type="component" value="Unassembled WGS sequence"/>
</dbReference>
<dbReference type="InterPro" id="IPR003848">
    <property type="entry name" value="DUF218"/>
</dbReference>
<dbReference type="Pfam" id="PF02698">
    <property type="entry name" value="DUF218"/>
    <property type="match status" value="1"/>
</dbReference>
<dbReference type="PANTHER" id="PTHR30336">
    <property type="entry name" value="INNER MEMBRANE PROTEIN, PROBABLE PERMEASE"/>
    <property type="match status" value="1"/>
</dbReference>
<sequence length="279" mass="30646">MMKCAGKWPMALLYLLAAALVVYSIGLVFTSNFNMGNLMVWLLAAAVSACAVWHKPLYAWFHAPGPGRIAGWALVVLGVAYALLIGFTAVSGYANPPTGQEKAVIVLGAGLRRDKPSTLLRFRLDKAYEYAAAHPDVLVITSGGQGRDEWVPEGQAMRDYLIEKGLDPQRVVAENASTSTEENFAFSLELLKAHGFDENTPIVCVTNAFHCYRAQRYAERAGFTTVTALPAATPWRSVLPCYLREALALAYYWVFKTSASGPMHALVGLLDLNKRFFYQ</sequence>
<dbReference type="EMBL" id="DXEI01000141">
    <property type="protein sequence ID" value="HIX95707.1"/>
    <property type="molecule type" value="Genomic_DNA"/>
</dbReference>
<dbReference type="InterPro" id="IPR051599">
    <property type="entry name" value="Cell_Envelope_Assoc"/>
</dbReference>